<name>C4GH95_9NEIS</name>
<dbReference type="AlphaFoldDB" id="C4GH95"/>
<evidence type="ECO:0000313" key="1">
    <source>
        <dbReference type="EMBL" id="EEP68333.1"/>
    </source>
</evidence>
<reference evidence="1" key="1">
    <citation type="submission" date="2009-04" db="EMBL/GenBank/DDBJ databases">
        <authorList>
            <person name="Weinstock G."/>
            <person name="Sodergren E."/>
            <person name="Clifton S."/>
            <person name="Fulton L."/>
            <person name="Fulton B."/>
            <person name="Courtney L."/>
            <person name="Fronick C."/>
            <person name="Harrison M."/>
            <person name="Strong C."/>
            <person name="Farmer C."/>
            <person name="Delahaunty K."/>
            <person name="Markovic C."/>
            <person name="Hall O."/>
            <person name="Minx P."/>
            <person name="Tomlinson C."/>
            <person name="Mitreva M."/>
            <person name="Nelson J."/>
            <person name="Hou S."/>
            <person name="Wollam A."/>
            <person name="Pepin K.H."/>
            <person name="Johnson M."/>
            <person name="Bhonagiri V."/>
            <person name="Nash W.E."/>
            <person name="Warren W."/>
            <person name="Chinwalla A."/>
            <person name="Mardis E.R."/>
            <person name="Wilson R.K."/>
        </authorList>
    </citation>
    <scope>NUCLEOTIDE SEQUENCE [LARGE SCALE GENOMIC DNA]</scope>
    <source>
        <strain evidence="1">ATCC 51147</strain>
    </source>
</reference>
<accession>C4GH95</accession>
<proteinExistence type="predicted"/>
<dbReference type="EMBL" id="ACJW02000002">
    <property type="protein sequence ID" value="EEP68333.1"/>
    <property type="molecule type" value="Genomic_DNA"/>
</dbReference>
<protein>
    <submittedName>
        <fullName evidence="1">Uncharacterized protein</fullName>
    </submittedName>
</protein>
<dbReference type="HOGENOM" id="CLU_1584299_0_0_4"/>
<dbReference type="Proteomes" id="UP000003009">
    <property type="component" value="Unassembled WGS sequence"/>
</dbReference>
<gene>
    <name evidence="1" type="ORF">GCWU000324_00227</name>
</gene>
<organism evidence="1 2">
    <name type="scientific">Kingella oralis ATCC 51147</name>
    <dbReference type="NCBI Taxonomy" id="629741"/>
    <lineage>
        <taxon>Bacteria</taxon>
        <taxon>Pseudomonadati</taxon>
        <taxon>Pseudomonadota</taxon>
        <taxon>Betaproteobacteria</taxon>
        <taxon>Neisseriales</taxon>
        <taxon>Neisseriaceae</taxon>
        <taxon>Kingella</taxon>
    </lineage>
</organism>
<sequence>MFGDFFGVFEQIPLVGKVLLGCCAAQPCAGDGAHHHFVALAAHQNFGRRADDVEIAKIVVKQIRRGVERAQGAVKVQGVVGKRQFHALRGNDLHAVAVEDVFAHAAHIAFEGFFAGEMLRHGAPAAERERDGHALAQFFAQAFQLGAGGFVALRMAGVGIHNQVDFAA</sequence>
<comment type="caution">
    <text evidence="1">The sequence shown here is derived from an EMBL/GenBank/DDBJ whole genome shotgun (WGS) entry which is preliminary data.</text>
</comment>
<dbReference type="STRING" id="629741.GCWU000324_00227"/>
<evidence type="ECO:0000313" key="2">
    <source>
        <dbReference type="Proteomes" id="UP000003009"/>
    </source>
</evidence>
<keyword evidence="2" id="KW-1185">Reference proteome</keyword>